<evidence type="ECO:0000259" key="1">
    <source>
        <dbReference type="Pfam" id="PF10686"/>
    </source>
</evidence>
<dbReference type="Proteomes" id="UP000382888">
    <property type="component" value="Segment"/>
</dbReference>
<gene>
    <name evidence="2" type="primary">82</name>
    <name evidence="2" type="ORF">SEA_DIRKDIRK_82</name>
</gene>
<evidence type="ECO:0000313" key="2">
    <source>
        <dbReference type="EMBL" id="QGH75192.1"/>
    </source>
</evidence>
<evidence type="ECO:0000313" key="3">
    <source>
        <dbReference type="Proteomes" id="UP000382888"/>
    </source>
</evidence>
<reference evidence="2 3" key="1">
    <citation type="submission" date="2019-10" db="EMBL/GenBank/DDBJ databases">
        <authorList>
            <person name="Nicke D.S."/>
            <person name="Risi M."/>
            <person name="Mitchell L."/>
            <person name="Tubman A."/>
            <person name="Guild N.A."/>
            <person name="Fillman C.L."/>
            <person name="Garlena R.A."/>
            <person name="Russell D.A."/>
            <person name="Pope W.H."/>
            <person name="Jacobs-Sera D."/>
            <person name="Hatfull G.F."/>
        </authorList>
    </citation>
    <scope>NUCLEOTIDE SEQUENCE [LARGE SCALE GENOMIC DNA]</scope>
</reference>
<dbReference type="RefSeq" id="YP_010105484.1">
    <property type="nucleotide sequence ID" value="NC_055827.1"/>
</dbReference>
<dbReference type="Pfam" id="PF10686">
    <property type="entry name" value="YAcAr"/>
    <property type="match status" value="1"/>
</dbReference>
<dbReference type="EMBL" id="MN617841">
    <property type="protein sequence ID" value="QGH75192.1"/>
    <property type="molecule type" value="Genomic_DNA"/>
</dbReference>
<dbReference type="GeneID" id="65123479"/>
<sequence length="139" mass="15588">MKRILVTGSRDWRDDTTVRLALTIHCVCEDEITIVHGHCPTGADAIADRFAVKHPRCTPERHPANWEAPCGPQCHHRPRSKNGKPYCPIQGHIRNQEMVDLGADVCLAFPLGESRGTRDCMKRAERAGIHVINYGDEVK</sequence>
<dbReference type="KEGG" id="vg:65123479"/>
<organism evidence="2 3">
    <name type="scientific">Mycobacterium phage DirkDirk</name>
    <dbReference type="NCBI Taxonomy" id="2664225"/>
    <lineage>
        <taxon>Viruses</taxon>
        <taxon>Duplodnaviria</taxon>
        <taxon>Heunggongvirae</taxon>
        <taxon>Uroviricota</taxon>
        <taxon>Caudoviricetes</taxon>
        <taxon>Vilmaviridae</taxon>
        <taxon>Lclasvirinae</taxon>
        <taxon>Bronvirus</taxon>
        <taxon>Bronvirus dirkdirk</taxon>
    </lineage>
</organism>
<name>A0A5Q2WBR1_9CAUD</name>
<protein>
    <recommendedName>
        <fullName evidence="1">YspA cpYpsA-related SLOG domain-containing protein</fullName>
    </recommendedName>
</protein>
<dbReference type="InterPro" id="IPR019627">
    <property type="entry name" value="YAcAr"/>
</dbReference>
<keyword evidence="3" id="KW-1185">Reference proteome</keyword>
<feature type="domain" description="YspA cpYpsA-related SLOG" evidence="1">
    <location>
        <begin position="3"/>
        <end position="67"/>
    </location>
</feature>
<proteinExistence type="predicted"/>
<accession>A0A5Q2WBR1</accession>